<keyword evidence="3" id="KW-1185">Reference proteome</keyword>
<accession>A0ABY8F9G3</accession>
<dbReference type="SUPFAM" id="SSF109604">
    <property type="entry name" value="HD-domain/PDEase-like"/>
    <property type="match status" value="1"/>
</dbReference>
<dbReference type="InterPro" id="IPR003607">
    <property type="entry name" value="HD/PDEase_dom"/>
</dbReference>
<dbReference type="PANTHER" id="PTHR43155">
    <property type="entry name" value="CYCLIC DI-GMP PHOSPHODIESTERASE PA4108-RELATED"/>
    <property type="match status" value="1"/>
</dbReference>
<evidence type="ECO:0000259" key="1">
    <source>
        <dbReference type="PROSITE" id="PS51832"/>
    </source>
</evidence>
<gene>
    <name evidence="2" type="ORF">K1718_08435</name>
</gene>
<reference evidence="2 3" key="1">
    <citation type="submission" date="2023-03" db="EMBL/GenBank/DDBJ databases">
        <title>Roseibium porphyridii sp. nov. and Roseibium rhodosorbium sp. nov. isolated from marine algae, Porphyridium cruentum and Rhodosorus marinus, respectively.</title>
        <authorList>
            <person name="Lee M.W."/>
            <person name="Choi B.J."/>
            <person name="Lee J.K."/>
            <person name="Choi D.G."/>
            <person name="Baek J.H."/>
            <person name="Bayburt H."/>
            <person name="Kim J.M."/>
            <person name="Han D.M."/>
            <person name="Kim K.H."/>
            <person name="Jeon C.O."/>
        </authorList>
    </citation>
    <scope>NUCLEOTIDE SEQUENCE [LARGE SCALE GENOMIC DNA]</scope>
    <source>
        <strain evidence="2 3">KMA01</strain>
    </source>
</reference>
<dbReference type="InterPro" id="IPR006675">
    <property type="entry name" value="HDIG_dom"/>
</dbReference>
<protein>
    <submittedName>
        <fullName evidence="2">HD domain-containing protein</fullName>
    </submittedName>
</protein>
<dbReference type="CDD" id="cd00077">
    <property type="entry name" value="HDc"/>
    <property type="match status" value="1"/>
</dbReference>
<dbReference type="PROSITE" id="PS51832">
    <property type="entry name" value="HD_GYP"/>
    <property type="match status" value="1"/>
</dbReference>
<dbReference type="PANTHER" id="PTHR43155:SF2">
    <property type="entry name" value="CYCLIC DI-GMP PHOSPHODIESTERASE PA4108"/>
    <property type="match status" value="1"/>
</dbReference>
<name>A0ABY8F9G3_9HYPH</name>
<evidence type="ECO:0000313" key="3">
    <source>
        <dbReference type="Proteomes" id="UP001209803"/>
    </source>
</evidence>
<dbReference type="EMBL" id="CP120863">
    <property type="protein sequence ID" value="WFE91369.1"/>
    <property type="molecule type" value="Genomic_DNA"/>
</dbReference>
<dbReference type="NCBIfam" id="TIGR00277">
    <property type="entry name" value="HDIG"/>
    <property type="match status" value="1"/>
</dbReference>
<dbReference type="RefSeq" id="WP_265683751.1">
    <property type="nucleotide sequence ID" value="NZ_CP120863.1"/>
</dbReference>
<dbReference type="Gene3D" id="1.10.3210.10">
    <property type="entry name" value="Hypothetical protein af1432"/>
    <property type="match status" value="1"/>
</dbReference>
<dbReference type="Proteomes" id="UP001209803">
    <property type="component" value="Chromosome"/>
</dbReference>
<organism evidence="2 3">
    <name type="scientific">Roseibium porphyridii</name>
    <dbReference type="NCBI Taxonomy" id="2866279"/>
    <lineage>
        <taxon>Bacteria</taxon>
        <taxon>Pseudomonadati</taxon>
        <taxon>Pseudomonadota</taxon>
        <taxon>Alphaproteobacteria</taxon>
        <taxon>Hyphomicrobiales</taxon>
        <taxon>Stappiaceae</taxon>
        <taxon>Roseibium</taxon>
    </lineage>
</organism>
<dbReference type="Pfam" id="PF13487">
    <property type="entry name" value="HD_5"/>
    <property type="match status" value="1"/>
</dbReference>
<feature type="domain" description="HD-GYP" evidence="1">
    <location>
        <begin position="166"/>
        <end position="361"/>
    </location>
</feature>
<sequence>MEIVLISDGPLPMESPVRRLPLFFHARLIDMDKVSPATVGEGKIAIVELLDATDAGLIALKAAWGSIAAIPVICFVAKKNRREVIQAGALGKSEMLDRETPLALILRRLNSLTQKDVADTLPARMPQKTVEAYRKGNVFLENMCLASAEGTKIPVSVLKSSASDIFDAMSQEGLSFWMEAVNSHHSPTYSHSLKVAGLAGMFANHLGWSKGECEEVIAGGLVHDIGKTRIPLSILDKADKLTDKERAIIDKHPLYGREILKPRLELPIDIKKMAIQHHEYLDGTGYPDGLKGERISPKVRLITICDIFTALTEERAYKEGLPVRTAISMMQDMGPKLDQKMVSAFARMLLDRGFGELNRSEQKVRRGSAA</sequence>
<dbReference type="InterPro" id="IPR037522">
    <property type="entry name" value="HD_GYP_dom"/>
</dbReference>
<evidence type="ECO:0000313" key="2">
    <source>
        <dbReference type="EMBL" id="WFE91369.1"/>
    </source>
</evidence>
<proteinExistence type="predicted"/>
<dbReference type="SMART" id="SM00471">
    <property type="entry name" value="HDc"/>
    <property type="match status" value="1"/>
</dbReference>